<dbReference type="Gramene" id="KQL00862">
    <property type="protein sequence ID" value="KQL00862"/>
    <property type="gene ID" value="SETIT_015515mg"/>
</dbReference>
<keyword evidence="1" id="KW-0233">DNA recombination</keyword>
<dbReference type="InterPro" id="IPR049163">
    <property type="entry name" value="Pif1-like_2B_dom"/>
</dbReference>
<dbReference type="PANTHER" id="PTHR10492:SF72">
    <property type="entry name" value="ATP-DEPENDENT DNA HELICASE"/>
    <property type="match status" value="1"/>
</dbReference>
<dbReference type="GO" id="GO:0043139">
    <property type="term" value="F:5'-3' DNA helicase activity"/>
    <property type="evidence" value="ECO:0007669"/>
    <property type="project" value="UniProtKB-EC"/>
</dbReference>
<dbReference type="HOGENOM" id="CLU_001324_14_4_1"/>
<evidence type="ECO:0000256" key="1">
    <source>
        <dbReference type="RuleBase" id="RU363044"/>
    </source>
</evidence>
<dbReference type="EC" id="5.6.2.3" evidence="1"/>
<dbReference type="InterPro" id="IPR027417">
    <property type="entry name" value="P-loop_NTPase"/>
</dbReference>
<evidence type="ECO:0000259" key="3">
    <source>
        <dbReference type="Pfam" id="PF21530"/>
    </source>
</evidence>
<dbReference type="eggNOG" id="KOG0987">
    <property type="taxonomic scope" value="Eukaryota"/>
</dbReference>
<evidence type="ECO:0000259" key="2">
    <source>
        <dbReference type="Pfam" id="PF05970"/>
    </source>
</evidence>
<dbReference type="EMBL" id="AGNK02003576">
    <property type="status" value="NOT_ANNOTATED_CDS"/>
    <property type="molecule type" value="Genomic_DNA"/>
</dbReference>
<keyword evidence="1" id="KW-0378">Hydrolase</keyword>
<proteinExistence type="inferred from homology"/>
<dbReference type="GO" id="GO:0000723">
    <property type="term" value="P:telomere maintenance"/>
    <property type="evidence" value="ECO:0007669"/>
    <property type="project" value="InterPro"/>
</dbReference>
<dbReference type="GO" id="GO:0005524">
    <property type="term" value="F:ATP binding"/>
    <property type="evidence" value="ECO:0007669"/>
    <property type="project" value="UniProtKB-KW"/>
</dbReference>
<dbReference type="AlphaFoldDB" id="K3YMN4"/>
<keyword evidence="1" id="KW-0547">Nucleotide-binding</keyword>
<dbReference type="Pfam" id="PF21530">
    <property type="entry name" value="Pif1_2B_dom"/>
    <property type="match status" value="1"/>
</dbReference>
<sequence length="287" mass="32537">MLNEEQSDGFDQIFDHVVCGRGHVFFVDGLEALVRSMDLIAIATTTSSIATSIMPGGRTAHSRFKIPIELGDNCVCNFTKQNFLLRIGNGTEETYINDYVLLPEDIVIEYSSDKSLDKFIECVFPNLKENYTSPSYMREHAILSTRNEHVDGLNARMIDMFPGKEKVYFSHDSVDDDTNNNYPLYFLNSITPNGLPLHELKVKKNCPVILNLDPHNGLCNGTRLVVRSFEDNTIDAEIVNGQHDGNRVFISRIPLYLSEDITLPFKFKRKQFPVRLSFAMTINKSQG</sequence>
<dbReference type="PANTHER" id="PTHR10492">
    <property type="match status" value="1"/>
</dbReference>
<dbReference type="GO" id="GO:0006310">
    <property type="term" value="P:DNA recombination"/>
    <property type="evidence" value="ECO:0007669"/>
    <property type="project" value="UniProtKB-KW"/>
</dbReference>
<accession>K3YMN4</accession>
<evidence type="ECO:0000313" key="5">
    <source>
        <dbReference type="Proteomes" id="UP000004995"/>
    </source>
</evidence>
<keyword evidence="1" id="KW-0234">DNA repair</keyword>
<protein>
    <recommendedName>
        <fullName evidence="1">ATP-dependent DNA helicase</fullName>
        <ecNumber evidence="1">5.6.2.3</ecNumber>
    </recommendedName>
</protein>
<comment type="similarity">
    <text evidence="1">Belongs to the helicase family.</text>
</comment>
<feature type="domain" description="DNA helicase Pif1-like 2B" evidence="3">
    <location>
        <begin position="186"/>
        <end position="228"/>
    </location>
</feature>
<dbReference type="SUPFAM" id="SSF52540">
    <property type="entry name" value="P-loop containing nucleoside triphosphate hydrolases"/>
    <property type="match status" value="1"/>
</dbReference>
<dbReference type="InterPro" id="IPR010285">
    <property type="entry name" value="DNA_helicase_pif1-like_DEAD"/>
</dbReference>
<dbReference type="OMA" id="DPWSSEY"/>
<dbReference type="GO" id="GO:0006281">
    <property type="term" value="P:DNA repair"/>
    <property type="evidence" value="ECO:0007669"/>
    <property type="project" value="UniProtKB-KW"/>
</dbReference>
<organism evidence="4 5">
    <name type="scientific">Setaria italica</name>
    <name type="common">Foxtail millet</name>
    <name type="synonym">Panicum italicum</name>
    <dbReference type="NCBI Taxonomy" id="4555"/>
    <lineage>
        <taxon>Eukaryota</taxon>
        <taxon>Viridiplantae</taxon>
        <taxon>Streptophyta</taxon>
        <taxon>Embryophyta</taxon>
        <taxon>Tracheophyta</taxon>
        <taxon>Spermatophyta</taxon>
        <taxon>Magnoliopsida</taxon>
        <taxon>Liliopsida</taxon>
        <taxon>Poales</taxon>
        <taxon>Poaceae</taxon>
        <taxon>PACMAD clade</taxon>
        <taxon>Panicoideae</taxon>
        <taxon>Panicodae</taxon>
        <taxon>Paniceae</taxon>
        <taxon>Cenchrinae</taxon>
        <taxon>Setaria</taxon>
    </lineage>
</organism>
<comment type="cofactor">
    <cofactor evidence="1">
        <name>Mg(2+)</name>
        <dbReference type="ChEBI" id="CHEBI:18420"/>
    </cofactor>
</comment>
<keyword evidence="1" id="KW-0347">Helicase</keyword>
<keyword evidence="1" id="KW-0227">DNA damage</keyword>
<reference evidence="5" key="1">
    <citation type="journal article" date="2012" name="Nat. Biotechnol.">
        <title>Reference genome sequence of the model plant Setaria.</title>
        <authorList>
            <person name="Bennetzen J.L."/>
            <person name="Schmutz J."/>
            <person name="Wang H."/>
            <person name="Percifield R."/>
            <person name="Hawkins J."/>
            <person name="Pontaroli A.C."/>
            <person name="Estep M."/>
            <person name="Feng L."/>
            <person name="Vaughn J.N."/>
            <person name="Grimwood J."/>
            <person name="Jenkins J."/>
            <person name="Barry K."/>
            <person name="Lindquist E."/>
            <person name="Hellsten U."/>
            <person name="Deshpande S."/>
            <person name="Wang X."/>
            <person name="Wu X."/>
            <person name="Mitros T."/>
            <person name="Triplett J."/>
            <person name="Yang X."/>
            <person name="Ye C.Y."/>
            <person name="Mauro-Herrera M."/>
            <person name="Wang L."/>
            <person name="Li P."/>
            <person name="Sharma M."/>
            <person name="Sharma R."/>
            <person name="Ronald P.C."/>
            <person name="Panaud O."/>
            <person name="Kellogg E.A."/>
            <person name="Brutnell T.P."/>
            <person name="Doust A.N."/>
            <person name="Tuskan G.A."/>
            <person name="Rokhsar D."/>
            <person name="Devos K.M."/>
        </authorList>
    </citation>
    <scope>NUCLEOTIDE SEQUENCE [LARGE SCALE GENOMIC DNA]</scope>
    <source>
        <strain evidence="5">cv. Yugu1</strain>
    </source>
</reference>
<comment type="catalytic activity">
    <reaction evidence="1">
        <text>ATP + H2O = ADP + phosphate + H(+)</text>
        <dbReference type="Rhea" id="RHEA:13065"/>
        <dbReference type="ChEBI" id="CHEBI:15377"/>
        <dbReference type="ChEBI" id="CHEBI:15378"/>
        <dbReference type="ChEBI" id="CHEBI:30616"/>
        <dbReference type="ChEBI" id="CHEBI:43474"/>
        <dbReference type="ChEBI" id="CHEBI:456216"/>
        <dbReference type="EC" id="5.6.2.3"/>
    </reaction>
</comment>
<feature type="domain" description="DNA helicase Pif1-like DEAD-box helicase" evidence="2">
    <location>
        <begin position="1"/>
        <end position="83"/>
    </location>
</feature>
<dbReference type="STRING" id="4555.K3YMN4"/>
<dbReference type="EnsemblPlants" id="KQL00862">
    <property type="protein sequence ID" value="KQL00862"/>
    <property type="gene ID" value="SETIT_015515mg"/>
</dbReference>
<reference evidence="4" key="2">
    <citation type="submission" date="2018-08" db="UniProtKB">
        <authorList>
            <consortium name="EnsemblPlants"/>
        </authorList>
    </citation>
    <scope>IDENTIFICATION</scope>
    <source>
        <strain evidence="4">Yugu1</strain>
    </source>
</reference>
<dbReference type="InParanoid" id="K3YMN4"/>
<keyword evidence="1" id="KW-0067">ATP-binding</keyword>
<name>K3YMN4_SETIT</name>
<dbReference type="Proteomes" id="UP000004995">
    <property type="component" value="Unassembled WGS sequence"/>
</dbReference>
<dbReference type="Pfam" id="PF05970">
    <property type="entry name" value="PIF1"/>
    <property type="match status" value="1"/>
</dbReference>
<keyword evidence="5" id="KW-1185">Reference proteome</keyword>
<dbReference type="GO" id="GO:0016887">
    <property type="term" value="F:ATP hydrolysis activity"/>
    <property type="evidence" value="ECO:0007669"/>
    <property type="project" value="RHEA"/>
</dbReference>
<evidence type="ECO:0000313" key="4">
    <source>
        <dbReference type="EnsemblPlants" id="KQL00862"/>
    </source>
</evidence>